<dbReference type="PANTHER" id="PTHR23249">
    <property type="entry name" value="TRAFFICKING PROTEIN PARTICLE COMPLEX SUBUNIT"/>
    <property type="match status" value="1"/>
</dbReference>
<proteinExistence type="inferred from homology"/>
<evidence type="ECO:0000313" key="8">
    <source>
        <dbReference type="EMBL" id="KAK8041856.1"/>
    </source>
</evidence>
<feature type="region of interest" description="Disordered" evidence="7">
    <location>
        <begin position="195"/>
        <end position="223"/>
    </location>
</feature>
<evidence type="ECO:0000256" key="4">
    <source>
        <dbReference type="ARBA" id="ARBA00023034"/>
    </source>
</evidence>
<dbReference type="PANTHER" id="PTHR23249:SF16">
    <property type="entry name" value="TRAFFICKING PROTEIN PARTICLE COMPLEX SUBUNIT 1"/>
    <property type="match status" value="1"/>
</dbReference>
<accession>A0ABR1T758</accession>
<keyword evidence="4 6" id="KW-0333">Golgi apparatus</keyword>
<comment type="subunit">
    <text evidence="6">Part of the multisubunit transport protein particle (TRAPP) complex.</text>
</comment>
<gene>
    <name evidence="8" type="ORF">PG993_006379</name>
</gene>
<evidence type="ECO:0000256" key="7">
    <source>
        <dbReference type="SAM" id="MobiDB-lite"/>
    </source>
</evidence>
<evidence type="ECO:0000256" key="1">
    <source>
        <dbReference type="ARBA" id="ARBA00022448"/>
    </source>
</evidence>
<comment type="caution">
    <text evidence="8">The sequence shown here is derived from an EMBL/GenBank/DDBJ whole genome shotgun (WGS) entry which is preliminary data.</text>
</comment>
<evidence type="ECO:0000313" key="9">
    <source>
        <dbReference type="Proteomes" id="UP001444661"/>
    </source>
</evidence>
<keyword evidence="2 6" id="KW-0256">Endoplasmic reticulum</keyword>
<evidence type="ECO:0000256" key="5">
    <source>
        <dbReference type="ARBA" id="ARBA00038167"/>
    </source>
</evidence>
<dbReference type="Gene3D" id="3.30.450.70">
    <property type="match status" value="1"/>
</dbReference>
<keyword evidence="3 6" id="KW-0931">ER-Golgi transport</keyword>
<dbReference type="InterPro" id="IPR007233">
    <property type="entry name" value="TRAPPC"/>
</dbReference>
<comment type="similarity">
    <text evidence="5">Belongs to the TRAPP small subunits family. BET5 subfamily.</text>
</comment>
<evidence type="ECO:0000256" key="2">
    <source>
        <dbReference type="ARBA" id="ARBA00022824"/>
    </source>
</evidence>
<dbReference type="SUPFAM" id="SSF64356">
    <property type="entry name" value="SNARE-like"/>
    <property type="match status" value="1"/>
</dbReference>
<keyword evidence="1 6" id="KW-0813">Transport</keyword>
<dbReference type="InterPro" id="IPR011012">
    <property type="entry name" value="Longin-like_dom_sf"/>
</dbReference>
<sequence length="242" mass="27055">MPVQVFSFYIFDRHSHRVHLLQALDRPLHHHAPLSTSHTSSDHLLTSPPTSSSATLHPHRASAPAGSLPTSSSSTNNGISGGGAYRDSRSAATRAKDDAKLIFGTVFSLRNMVRKLGGDDDAFISYRTAQYKLHYYETPSSLRFAMLTEPGALSMRNVLHQIYINLWVEYGEFISVYLGREFLRERVCSIEDDKKKTRNGSDFRGPSPLSKTPLSPVEHKNGDGVRNEMFEMGLDKFVRGLM</sequence>
<reference evidence="8 9" key="1">
    <citation type="submission" date="2023-01" db="EMBL/GenBank/DDBJ databases">
        <title>Analysis of 21 Apiospora genomes using comparative genomics revels a genus with tremendous synthesis potential of carbohydrate active enzymes and secondary metabolites.</title>
        <authorList>
            <person name="Sorensen T."/>
        </authorList>
    </citation>
    <scope>NUCLEOTIDE SEQUENCE [LARGE SCALE GENOMIC DNA]</scope>
    <source>
        <strain evidence="8 9">CBS 33761</strain>
    </source>
</reference>
<dbReference type="EMBL" id="JAQQWK010000005">
    <property type="protein sequence ID" value="KAK8041856.1"/>
    <property type="molecule type" value="Genomic_DNA"/>
</dbReference>
<organism evidence="8 9">
    <name type="scientific">Apiospora rasikravindrae</name>
    <dbReference type="NCBI Taxonomy" id="990691"/>
    <lineage>
        <taxon>Eukaryota</taxon>
        <taxon>Fungi</taxon>
        <taxon>Dikarya</taxon>
        <taxon>Ascomycota</taxon>
        <taxon>Pezizomycotina</taxon>
        <taxon>Sordariomycetes</taxon>
        <taxon>Xylariomycetidae</taxon>
        <taxon>Amphisphaeriales</taxon>
        <taxon>Apiosporaceae</taxon>
        <taxon>Apiospora</taxon>
    </lineage>
</organism>
<evidence type="ECO:0000256" key="6">
    <source>
        <dbReference type="RuleBase" id="RU366065"/>
    </source>
</evidence>
<protein>
    <recommendedName>
        <fullName evidence="6">Trafficking protein particle complex subunit</fullName>
    </recommendedName>
</protein>
<name>A0ABR1T758_9PEZI</name>
<dbReference type="SMART" id="SM01399">
    <property type="entry name" value="Sybindin"/>
    <property type="match status" value="1"/>
</dbReference>
<dbReference type="Pfam" id="PF04099">
    <property type="entry name" value="Sybindin"/>
    <property type="match status" value="1"/>
</dbReference>
<comment type="subcellular location">
    <subcellularLocation>
        <location evidence="6">Endoplasmic reticulum</location>
    </subcellularLocation>
    <subcellularLocation>
        <location evidence="6">Golgi apparatus</location>
        <location evidence="6">cis-Golgi network</location>
    </subcellularLocation>
</comment>
<keyword evidence="9" id="KW-1185">Reference proteome</keyword>
<dbReference type="Proteomes" id="UP001444661">
    <property type="component" value="Unassembled WGS sequence"/>
</dbReference>
<feature type="compositionally biased region" description="Low complexity" evidence="7">
    <location>
        <begin position="34"/>
        <end position="56"/>
    </location>
</feature>
<feature type="region of interest" description="Disordered" evidence="7">
    <location>
        <begin position="32"/>
        <end position="86"/>
    </location>
</feature>
<evidence type="ECO:0000256" key="3">
    <source>
        <dbReference type="ARBA" id="ARBA00022892"/>
    </source>
</evidence>